<evidence type="ECO:0000313" key="4">
    <source>
        <dbReference type="EMBL" id="OGG73879.1"/>
    </source>
</evidence>
<evidence type="ECO:0000259" key="2">
    <source>
        <dbReference type="Pfam" id="PF01408"/>
    </source>
</evidence>
<dbReference type="InterPro" id="IPR036291">
    <property type="entry name" value="NAD(P)-bd_dom_sf"/>
</dbReference>
<organism evidence="4 5">
    <name type="scientific">Candidatus Kaiserbacteria bacterium RIFCSPLOWO2_01_FULL_54_20</name>
    <dbReference type="NCBI Taxonomy" id="1798513"/>
    <lineage>
        <taxon>Bacteria</taxon>
        <taxon>Candidatus Kaiseribacteriota</taxon>
    </lineage>
</organism>
<evidence type="ECO:0000259" key="3">
    <source>
        <dbReference type="Pfam" id="PF22725"/>
    </source>
</evidence>
<sequence length="343" mass="37108">MARRSLPGKKSKYGVAIVGCGKIGALFETDARREKPASHAGAVAKNPKTELAALVDTNPRNLATAGKMFPRAARYVSLTACLAGERPDIVVIATPPLGRVSIAAACVKAKVNMIVCEKPLAANVREGRMIAHLLAGSHTTFVLNYQRRFSPLFKRVRADIKRGAIGHLEQVTCFYSNGLFNNGGHIVDALRYLIADKIVAVQALRNAKNTTHPVGDMNVDALLTTTGGVTIALQSFDQHAYAIHDIHIMGKKGAITLTDFGQRGMWRSVGHSKFAGIRALSVRRGRERRVPLSATRDALLHVIRCFERNVRPESGVESGIAVLRVLEALKKSANAGGKKIRVQ</sequence>
<dbReference type="EMBL" id="MFMA01000027">
    <property type="protein sequence ID" value="OGG73879.1"/>
    <property type="molecule type" value="Genomic_DNA"/>
</dbReference>
<evidence type="ECO:0000256" key="1">
    <source>
        <dbReference type="ARBA" id="ARBA00023002"/>
    </source>
</evidence>
<dbReference type="InterPro" id="IPR000683">
    <property type="entry name" value="Gfo/Idh/MocA-like_OxRdtase_N"/>
</dbReference>
<gene>
    <name evidence="4" type="ORF">A3A40_02610</name>
</gene>
<dbReference type="SUPFAM" id="SSF51735">
    <property type="entry name" value="NAD(P)-binding Rossmann-fold domains"/>
    <property type="match status" value="1"/>
</dbReference>
<dbReference type="Gene3D" id="3.40.50.720">
    <property type="entry name" value="NAD(P)-binding Rossmann-like Domain"/>
    <property type="match status" value="1"/>
</dbReference>
<dbReference type="Proteomes" id="UP000178427">
    <property type="component" value="Unassembled WGS sequence"/>
</dbReference>
<feature type="domain" description="Gfo/Idh/MocA-like oxidoreductase N-terminal" evidence="2">
    <location>
        <begin position="15"/>
        <end position="144"/>
    </location>
</feature>
<comment type="caution">
    <text evidence="4">The sequence shown here is derived from an EMBL/GenBank/DDBJ whole genome shotgun (WGS) entry which is preliminary data.</text>
</comment>
<dbReference type="GO" id="GO:0016491">
    <property type="term" value="F:oxidoreductase activity"/>
    <property type="evidence" value="ECO:0007669"/>
    <property type="project" value="UniProtKB-KW"/>
</dbReference>
<dbReference type="GO" id="GO:0000166">
    <property type="term" value="F:nucleotide binding"/>
    <property type="evidence" value="ECO:0007669"/>
    <property type="project" value="InterPro"/>
</dbReference>
<dbReference type="PANTHER" id="PTHR43818:SF11">
    <property type="entry name" value="BCDNA.GH03377"/>
    <property type="match status" value="1"/>
</dbReference>
<protein>
    <submittedName>
        <fullName evidence="4">Uncharacterized protein</fullName>
    </submittedName>
</protein>
<accession>A0A1F6EJP5</accession>
<evidence type="ECO:0000313" key="5">
    <source>
        <dbReference type="Proteomes" id="UP000178427"/>
    </source>
</evidence>
<dbReference type="AlphaFoldDB" id="A0A1F6EJP5"/>
<name>A0A1F6EJP5_9BACT</name>
<dbReference type="InterPro" id="IPR050463">
    <property type="entry name" value="Gfo/Idh/MocA_oxidrdct_glycsds"/>
</dbReference>
<dbReference type="Pfam" id="PF22725">
    <property type="entry name" value="GFO_IDH_MocA_C3"/>
    <property type="match status" value="1"/>
</dbReference>
<dbReference type="Pfam" id="PF01408">
    <property type="entry name" value="GFO_IDH_MocA"/>
    <property type="match status" value="1"/>
</dbReference>
<reference evidence="4 5" key="1">
    <citation type="journal article" date="2016" name="Nat. Commun.">
        <title>Thousands of microbial genomes shed light on interconnected biogeochemical processes in an aquifer system.</title>
        <authorList>
            <person name="Anantharaman K."/>
            <person name="Brown C.T."/>
            <person name="Hug L.A."/>
            <person name="Sharon I."/>
            <person name="Castelle C.J."/>
            <person name="Probst A.J."/>
            <person name="Thomas B.C."/>
            <person name="Singh A."/>
            <person name="Wilkins M.J."/>
            <person name="Karaoz U."/>
            <person name="Brodie E.L."/>
            <person name="Williams K.H."/>
            <person name="Hubbard S.S."/>
            <person name="Banfield J.F."/>
        </authorList>
    </citation>
    <scope>NUCLEOTIDE SEQUENCE [LARGE SCALE GENOMIC DNA]</scope>
</reference>
<proteinExistence type="predicted"/>
<keyword evidence="1" id="KW-0560">Oxidoreductase</keyword>
<dbReference type="PANTHER" id="PTHR43818">
    <property type="entry name" value="BCDNA.GH03377"/>
    <property type="match status" value="1"/>
</dbReference>
<dbReference type="STRING" id="1798513.A3A40_02610"/>
<dbReference type="InterPro" id="IPR055170">
    <property type="entry name" value="GFO_IDH_MocA-like_dom"/>
</dbReference>
<feature type="domain" description="GFO/IDH/MocA-like oxidoreductase" evidence="3">
    <location>
        <begin position="179"/>
        <end position="255"/>
    </location>
</feature>
<dbReference type="SUPFAM" id="SSF55347">
    <property type="entry name" value="Glyceraldehyde-3-phosphate dehydrogenase-like, C-terminal domain"/>
    <property type="match status" value="1"/>
</dbReference>
<dbReference type="Gene3D" id="3.30.360.10">
    <property type="entry name" value="Dihydrodipicolinate Reductase, domain 2"/>
    <property type="match status" value="1"/>
</dbReference>